<dbReference type="Proteomes" id="UP000010729">
    <property type="component" value="Unassembled WGS sequence"/>
</dbReference>
<dbReference type="PANTHER" id="PTHR47396">
    <property type="entry name" value="TYPE I RESTRICTION ENZYME ECOKI R PROTEIN"/>
    <property type="match status" value="1"/>
</dbReference>
<reference evidence="2 3" key="1">
    <citation type="journal article" date="2013" name="Genome Announc.">
        <title>Draft Genome Sequence of Arthrobacter crystallopoietes Strain BAB-32, Revealing Genes for Bioremediation.</title>
        <authorList>
            <person name="Joshi M.N."/>
            <person name="Pandit A.S."/>
            <person name="Sharma A."/>
            <person name="Pandya R.V."/>
            <person name="Desai S.M."/>
            <person name="Saxena A.K."/>
            <person name="Bagatharia S.B."/>
        </authorList>
    </citation>
    <scope>NUCLEOTIDE SEQUENCE [LARGE SCALE GENOMIC DNA]</scope>
    <source>
        <strain evidence="2 3">BAB-32</strain>
    </source>
</reference>
<dbReference type="InterPro" id="IPR001650">
    <property type="entry name" value="Helicase_C-like"/>
</dbReference>
<evidence type="ECO:0000259" key="1">
    <source>
        <dbReference type="PROSITE" id="PS51192"/>
    </source>
</evidence>
<name>N1UYY0_9MICC</name>
<dbReference type="AlphaFoldDB" id="N1UYY0"/>
<keyword evidence="3" id="KW-1185">Reference proteome</keyword>
<dbReference type="Pfam" id="PF00271">
    <property type="entry name" value="Helicase_C"/>
    <property type="match status" value="1"/>
</dbReference>
<dbReference type="Gene3D" id="3.40.50.300">
    <property type="entry name" value="P-loop containing nucleotide triphosphate hydrolases"/>
    <property type="match status" value="2"/>
</dbReference>
<dbReference type="RefSeq" id="WP_005272294.1">
    <property type="nucleotide sequence ID" value="NZ_ANPE02000212.1"/>
</dbReference>
<dbReference type="Pfam" id="PF08463">
    <property type="entry name" value="EcoEI_R_C"/>
    <property type="match status" value="1"/>
</dbReference>
<dbReference type="InterPro" id="IPR027417">
    <property type="entry name" value="P-loop_NTPase"/>
</dbReference>
<dbReference type="InterPro" id="IPR006935">
    <property type="entry name" value="Helicase/UvrB_N"/>
</dbReference>
<dbReference type="Gene3D" id="2.60.40.1120">
    <property type="entry name" value="Carboxypeptidase-like, regulatory domain"/>
    <property type="match status" value="1"/>
</dbReference>
<dbReference type="EMBL" id="ANPE02000212">
    <property type="protein sequence ID" value="EMY32994.1"/>
    <property type="molecule type" value="Genomic_DNA"/>
</dbReference>
<dbReference type="PANTHER" id="PTHR47396:SF1">
    <property type="entry name" value="ATP-DEPENDENT HELICASE IRC3-RELATED"/>
    <property type="match status" value="1"/>
</dbReference>
<comment type="caution">
    <text evidence="2">The sequence shown here is derived from an EMBL/GenBank/DDBJ whole genome shotgun (WGS) entry which is preliminary data.</text>
</comment>
<organism evidence="2 3">
    <name type="scientific">Arthrobacter crystallopoietes BAB-32</name>
    <dbReference type="NCBI Taxonomy" id="1246476"/>
    <lineage>
        <taxon>Bacteria</taxon>
        <taxon>Bacillati</taxon>
        <taxon>Actinomycetota</taxon>
        <taxon>Actinomycetes</taxon>
        <taxon>Micrococcales</taxon>
        <taxon>Micrococcaceae</taxon>
        <taxon>Crystallibacter</taxon>
    </lineage>
</organism>
<dbReference type="Gene3D" id="3.90.1570.30">
    <property type="match status" value="1"/>
</dbReference>
<proteinExistence type="predicted"/>
<dbReference type="PROSITE" id="PS51192">
    <property type="entry name" value="HELICASE_ATP_BIND_1"/>
    <property type="match status" value="1"/>
</dbReference>
<dbReference type="InterPro" id="IPR013670">
    <property type="entry name" value="EcoEI_R_C_dom"/>
</dbReference>
<protein>
    <submittedName>
        <fullName evidence="2">EcoEI R domain-containing protein</fullName>
    </submittedName>
</protein>
<sequence length="863" mass="94819">MRSEDETRTELIDPMLEEAGWKAELVEKEYLYKKGRIRLLGDEPVREKPQYVDYLLRRDAHGLALAVVEAKDESHSAGAGLQQAMAYAKDLGVRFAYSSNGHGLVEADLATAIIQDLETFPTPDALIARQEEKAEMRGPVVTNRQGVKTGNPLIQPVPAVAGGGSLRYYQEGAVTAALSAMLSGHKRGLLSLATGTGKTRIGHTLAWKLRKSGYAEKILFLVDRLSLLNQAYNDFAAHGEARGIVASGSIPLSRDIHFATYQTLYTATEGVRTFERYPRDYFDLVIVDECHRSGYGDWGGVLQHFNGAFHLGLTATPKRADSIDTYEFFAAENRDAKGEPQPLYEYSLGQGIDDGFLATYQVLRVRSDVDANGLRVSEEVARGADLFVPEEATVRDVYEMAQFEREIMLPDRTQTLCEHLASKMRTWGVNDKTMIFCVSMEHAEMVRSKMQTLLGPEAGKLQYAVRIVSEERDAQDLLEEFQLSDSSEPVIATTVDLLSTGVNVPSCKNIVFMKPVGSPTLFKQIIGRGSRIDEETGKLFFRIVDYTGATRLFDQWDRPVSPTGYDGPIEGDAEVAGIVVDAATGLPVTGAAVSLSVEGLELAQTVTDSDGLFAVSGLPQVVVTVTAGHKGYQTKRERVDLGVEDVNDLSLRLPVVDDRAGLIRISGITVRIADEVELTVGPGTTPMTSDEYFAYVKQEVLQVTSSADQLAKLWSDPDDRQSLLESLSKQHVELTILEMLLDRPDVDGLDLLSHAAFGQTMLTREQRSRRIEQFQFDGLSTMTELQQEIVDHLLDKYRVAGVNEISSAAVFKLTPFADQYGGVRGVSRAFGGALQLRELLNALQAALYISDESGPSGNHSVEP</sequence>
<dbReference type="InterPro" id="IPR050742">
    <property type="entry name" value="Helicase_Restrict-Modif_Enz"/>
</dbReference>
<dbReference type="REBASE" id="68434">
    <property type="entry name" value="AcrBAB32ORF17307P"/>
</dbReference>
<dbReference type="GO" id="GO:0005524">
    <property type="term" value="F:ATP binding"/>
    <property type="evidence" value="ECO:0007669"/>
    <property type="project" value="InterPro"/>
</dbReference>
<dbReference type="CDD" id="cd18032">
    <property type="entry name" value="DEXHc_RE_I_III_res"/>
    <property type="match status" value="1"/>
</dbReference>
<dbReference type="GO" id="GO:0005829">
    <property type="term" value="C:cytosol"/>
    <property type="evidence" value="ECO:0007669"/>
    <property type="project" value="TreeGrafter"/>
</dbReference>
<dbReference type="GO" id="GO:0006304">
    <property type="term" value="P:DNA modification"/>
    <property type="evidence" value="ECO:0007669"/>
    <property type="project" value="InterPro"/>
</dbReference>
<dbReference type="InterPro" id="IPR008969">
    <property type="entry name" value="CarboxyPept-like_regulatory"/>
</dbReference>
<dbReference type="InterPro" id="IPR014001">
    <property type="entry name" value="Helicase_ATP-bd"/>
</dbReference>
<dbReference type="Pfam" id="PF04851">
    <property type="entry name" value="ResIII"/>
    <property type="match status" value="1"/>
</dbReference>
<dbReference type="SUPFAM" id="SSF52540">
    <property type="entry name" value="P-loop containing nucleoside triphosphate hydrolases"/>
    <property type="match status" value="2"/>
</dbReference>
<dbReference type="SMART" id="SM00487">
    <property type="entry name" value="DEXDc"/>
    <property type="match status" value="1"/>
</dbReference>
<accession>N1UYY0</accession>
<dbReference type="GO" id="GO:0003677">
    <property type="term" value="F:DNA binding"/>
    <property type="evidence" value="ECO:0007669"/>
    <property type="project" value="InterPro"/>
</dbReference>
<dbReference type="OrthoDB" id="9776021at2"/>
<evidence type="ECO:0000313" key="3">
    <source>
        <dbReference type="Proteomes" id="UP000010729"/>
    </source>
</evidence>
<feature type="domain" description="Helicase ATP-binding" evidence="1">
    <location>
        <begin position="179"/>
        <end position="335"/>
    </location>
</feature>
<dbReference type="SUPFAM" id="SSF49464">
    <property type="entry name" value="Carboxypeptidase regulatory domain-like"/>
    <property type="match status" value="1"/>
</dbReference>
<gene>
    <name evidence="2" type="ORF">D477_017302</name>
</gene>
<evidence type="ECO:0000313" key="2">
    <source>
        <dbReference type="EMBL" id="EMY32994.1"/>
    </source>
</evidence>
<dbReference type="GO" id="GO:0016787">
    <property type="term" value="F:hydrolase activity"/>
    <property type="evidence" value="ECO:0007669"/>
    <property type="project" value="InterPro"/>
</dbReference>
<dbReference type="CDD" id="cd18799">
    <property type="entry name" value="SF2_C_EcoAI-like"/>
    <property type="match status" value="1"/>
</dbReference>
<dbReference type="Pfam" id="PF13620">
    <property type="entry name" value="CarboxypepD_reg"/>
    <property type="match status" value="1"/>
</dbReference>